<feature type="domain" description="DUF5666" evidence="2">
    <location>
        <begin position="305"/>
        <end position="363"/>
    </location>
</feature>
<evidence type="ECO:0000256" key="1">
    <source>
        <dbReference type="SAM" id="SignalP"/>
    </source>
</evidence>
<feature type="signal peptide" evidence="1">
    <location>
        <begin position="1"/>
        <end position="27"/>
    </location>
</feature>
<feature type="chain" id="PRO_5016281169" description="DUF5666 domain-containing protein" evidence="1">
    <location>
        <begin position="28"/>
        <end position="557"/>
    </location>
</feature>
<evidence type="ECO:0000259" key="2">
    <source>
        <dbReference type="Pfam" id="PF18914"/>
    </source>
</evidence>
<evidence type="ECO:0000313" key="3">
    <source>
        <dbReference type="EMBL" id="PWN06204.1"/>
    </source>
</evidence>
<protein>
    <recommendedName>
        <fullName evidence="2">DUF5666 domain-containing protein</fullName>
    </recommendedName>
</protein>
<dbReference type="Pfam" id="PF18914">
    <property type="entry name" value="DUF5666"/>
    <property type="match status" value="1"/>
</dbReference>
<dbReference type="InterPro" id="IPR043724">
    <property type="entry name" value="DUF5666"/>
</dbReference>
<keyword evidence="4" id="KW-1185">Reference proteome</keyword>
<proteinExistence type="predicted"/>
<name>A0A316TV25_9BACT</name>
<reference evidence="3 4" key="1">
    <citation type="submission" date="2018-05" db="EMBL/GenBank/DDBJ databases">
        <title>Rhodohalobacter halophilus gen. nov., sp. nov., a moderately halophilic member of the family Balneolaceae.</title>
        <authorList>
            <person name="Liu Z.-W."/>
        </authorList>
    </citation>
    <scope>NUCLEOTIDE SEQUENCE [LARGE SCALE GENOMIC DNA]</scope>
    <source>
        <strain evidence="3 4">8A47</strain>
    </source>
</reference>
<dbReference type="Proteomes" id="UP000245533">
    <property type="component" value="Unassembled WGS sequence"/>
</dbReference>
<dbReference type="EMBL" id="QGGB01000007">
    <property type="protein sequence ID" value="PWN06204.1"/>
    <property type="molecule type" value="Genomic_DNA"/>
</dbReference>
<accession>A0A316TV25</accession>
<comment type="caution">
    <text evidence="3">The sequence shown here is derived from an EMBL/GenBank/DDBJ whole genome shotgun (WGS) entry which is preliminary data.</text>
</comment>
<gene>
    <name evidence="3" type="ORF">DDZ15_10235</name>
</gene>
<dbReference type="OrthoDB" id="1523591at2"/>
<dbReference type="RefSeq" id="WP_109646997.1">
    <property type="nucleotide sequence ID" value="NZ_QGGB01000007.1"/>
</dbReference>
<keyword evidence="1" id="KW-0732">Signal</keyword>
<sequence length="557" mass="61462">MMQSTKIRFNSFIFPLLLASAAILLHACTIDNLNNGALPVNENEFRIAGQIIGESVSESENGVLSNFTEAFAVPDAEGLRQGPSILSLRSETNLQNYSYSYDPVTGKHNVGYVKEEVIGSQQVSSDVSLTYTFRNSQGNLIENPVENFSSIESVEFLSSKSGSIETTDKLSVFSRVDRFFIDGISGASPNLLIDGIHSGEGFFSIIQPDGSRLEREYILDMNFLNVSINKENVEANRNFRSGVTGALSYESTIRENGSASEGTKIVNGTLEFAGDGTALLKFRNFFDVFRVRLDKGTVFDDDEFEGRIAEVNLTQNIFVLANGQRIRLTAETLIEDDGDYFSLQEVAAALSENNRVKAEGDYIRDQESENLWTASEVEFEDDSNEFEEAILSVNLNDNAFTVQSGDTYYLTETSEIDDDSDFLSLQEVQNAIEDSLPVFADGKFVVETTTGRLIVEEVEFTYNVQEIDEPVVSVDGTDNTFTVLSGKTIKITDETVINPDKIATLQDVETALSQGINVEAAATIYFDSSNNLWIALQVEFDESDDDDDDEGEGEGDD</sequence>
<organism evidence="3 4">
    <name type="scientific">Rhodohalobacter mucosus</name>
    <dbReference type="NCBI Taxonomy" id="2079485"/>
    <lineage>
        <taxon>Bacteria</taxon>
        <taxon>Pseudomonadati</taxon>
        <taxon>Balneolota</taxon>
        <taxon>Balneolia</taxon>
        <taxon>Balneolales</taxon>
        <taxon>Balneolaceae</taxon>
        <taxon>Rhodohalobacter</taxon>
    </lineage>
</organism>
<dbReference type="AlphaFoldDB" id="A0A316TV25"/>
<evidence type="ECO:0000313" key="4">
    <source>
        <dbReference type="Proteomes" id="UP000245533"/>
    </source>
</evidence>